<proteinExistence type="predicted"/>
<feature type="region of interest" description="Disordered" evidence="5">
    <location>
        <begin position="1"/>
        <end position="38"/>
    </location>
</feature>
<evidence type="ECO:0000256" key="2">
    <source>
        <dbReference type="ARBA" id="ARBA00022771"/>
    </source>
</evidence>
<dbReference type="GO" id="GO:0008270">
    <property type="term" value="F:zinc ion binding"/>
    <property type="evidence" value="ECO:0007669"/>
    <property type="project" value="UniProtKB-KW"/>
</dbReference>
<protein>
    <recommendedName>
        <fullName evidence="6">RING-type domain-containing protein</fullName>
    </recommendedName>
</protein>
<name>A0A6U3S2Q2_9STRA</name>
<dbReference type="SUPFAM" id="SSF57850">
    <property type="entry name" value="RING/U-box"/>
    <property type="match status" value="1"/>
</dbReference>
<accession>A0A6U3S2Q2</accession>
<gene>
    <name evidence="7" type="ORF">DSPE1174_LOCUS9929</name>
    <name evidence="8" type="ORF">DSPE1174_LOCUS9930</name>
</gene>
<evidence type="ECO:0000256" key="4">
    <source>
        <dbReference type="PROSITE-ProRule" id="PRU00175"/>
    </source>
</evidence>
<dbReference type="AlphaFoldDB" id="A0A6U3S2Q2"/>
<evidence type="ECO:0000256" key="5">
    <source>
        <dbReference type="SAM" id="MobiDB-lite"/>
    </source>
</evidence>
<dbReference type="Pfam" id="PF13923">
    <property type="entry name" value="zf-C3HC4_2"/>
    <property type="match status" value="1"/>
</dbReference>
<feature type="domain" description="RING-type" evidence="6">
    <location>
        <begin position="53"/>
        <end position="92"/>
    </location>
</feature>
<sequence length="235" mass="26095">MSQCDSSIVPRGFEPTSHPIFRSWEPPKFSTEPPQEPPSRVRKLSRLVVSTECPICLNVLNDPVTVLGCRHNFCHGCLSNWLYVADSCPLCKSGVRRFLLMKLDDSTQTLFTERGASEVTAEELEEAVSTQASVLQLLSKRETPNAKGGLQNNTNEGPNGKRIRSTDSAAEEGTDCSQESVPHIYLPPNEQPVTETEPARYRRPTTETETERDRQPAEATEPAQEKEPSAEAELL</sequence>
<feature type="compositionally biased region" description="Basic and acidic residues" evidence="5">
    <location>
        <begin position="197"/>
        <end position="216"/>
    </location>
</feature>
<dbReference type="EMBL" id="HBGS01018994">
    <property type="protein sequence ID" value="CAD9406265.1"/>
    <property type="molecule type" value="Transcribed_RNA"/>
</dbReference>
<keyword evidence="3" id="KW-0862">Zinc</keyword>
<reference evidence="7" key="1">
    <citation type="submission" date="2021-01" db="EMBL/GenBank/DDBJ databases">
        <authorList>
            <person name="Corre E."/>
            <person name="Pelletier E."/>
            <person name="Niang G."/>
            <person name="Scheremetjew M."/>
            <person name="Finn R."/>
            <person name="Kale V."/>
            <person name="Holt S."/>
            <person name="Cochrane G."/>
            <person name="Meng A."/>
            <person name="Brown T."/>
            <person name="Cohen L."/>
        </authorList>
    </citation>
    <scope>NUCLEOTIDE SEQUENCE</scope>
    <source>
        <strain evidence="7">CCMP1381</strain>
    </source>
</reference>
<dbReference type="SMART" id="SM00184">
    <property type="entry name" value="RING"/>
    <property type="match status" value="1"/>
</dbReference>
<evidence type="ECO:0000313" key="7">
    <source>
        <dbReference type="EMBL" id="CAD9406263.1"/>
    </source>
</evidence>
<evidence type="ECO:0000256" key="1">
    <source>
        <dbReference type="ARBA" id="ARBA00022723"/>
    </source>
</evidence>
<evidence type="ECO:0000313" key="8">
    <source>
        <dbReference type="EMBL" id="CAD9406265.1"/>
    </source>
</evidence>
<organism evidence="7">
    <name type="scientific">Octactis speculum</name>
    <dbReference type="NCBI Taxonomy" id="3111310"/>
    <lineage>
        <taxon>Eukaryota</taxon>
        <taxon>Sar</taxon>
        <taxon>Stramenopiles</taxon>
        <taxon>Ochrophyta</taxon>
        <taxon>Dictyochophyceae</taxon>
        <taxon>Dictyochales</taxon>
        <taxon>Dictyochaceae</taxon>
        <taxon>Octactis</taxon>
    </lineage>
</organism>
<dbReference type="PROSITE" id="PS00518">
    <property type="entry name" value="ZF_RING_1"/>
    <property type="match status" value="1"/>
</dbReference>
<dbReference type="InterPro" id="IPR013083">
    <property type="entry name" value="Znf_RING/FYVE/PHD"/>
</dbReference>
<dbReference type="PANTHER" id="PTHR23327">
    <property type="entry name" value="RING FINGER PROTEIN 127"/>
    <property type="match status" value="1"/>
</dbReference>
<keyword evidence="1" id="KW-0479">Metal-binding</keyword>
<feature type="region of interest" description="Disordered" evidence="5">
    <location>
        <begin position="141"/>
        <end position="235"/>
    </location>
</feature>
<dbReference type="PROSITE" id="PS50089">
    <property type="entry name" value="ZF_RING_2"/>
    <property type="match status" value="1"/>
</dbReference>
<evidence type="ECO:0000259" key="6">
    <source>
        <dbReference type="PROSITE" id="PS50089"/>
    </source>
</evidence>
<dbReference type="EMBL" id="HBGS01018993">
    <property type="protein sequence ID" value="CAD9406263.1"/>
    <property type="molecule type" value="Transcribed_RNA"/>
</dbReference>
<dbReference type="InterPro" id="IPR017907">
    <property type="entry name" value="Znf_RING_CS"/>
</dbReference>
<evidence type="ECO:0000256" key="3">
    <source>
        <dbReference type="ARBA" id="ARBA00022833"/>
    </source>
</evidence>
<dbReference type="Gene3D" id="3.30.40.10">
    <property type="entry name" value="Zinc/RING finger domain, C3HC4 (zinc finger)"/>
    <property type="match status" value="1"/>
</dbReference>
<keyword evidence="2 4" id="KW-0863">Zinc-finger</keyword>
<dbReference type="InterPro" id="IPR001841">
    <property type="entry name" value="Znf_RING"/>
</dbReference>